<keyword evidence="2 6" id="KW-0547">Nucleotide-binding</keyword>
<dbReference type="SUPFAM" id="SSF56112">
    <property type="entry name" value="Protein kinase-like (PK-like)"/>
    <property type="match status" value="2"/>
</dbReference>
<dbReference type="PANTHER" id="PTHR11042">
    <property type="entry name" value="EUKARYOTIC TRANSLATION INITIATION FACTOR 2-ALPHA KINASE EIF2-ALPHA KINASE -RELATED"/>
    <property type="match status" value="1"/>
</dbReference>
<evidence type="ECO:0000256" key="4">
    <source>
        <dbReference type="ARBA" id="ARBA00022840"/>
    </source>
</evidence>
<keyword evidence="7" id="KW-0723">Serine/threonine-protein kinase</keyword>
<feature type="domain" description="Protein kinase" evidence="8">
    <location>
        <begin position="1"/>
        <end position="238"/>
    </location>
</feature>
<keyword evidence="10" id="KW-1185">Reference proteome</keyword>
<dbReference type="InterPro" id="IPR008271">
    <property type="entry name" value="Ser/Thr_kinase_AS"/>
</dbReference>
<evidence type="ECO:0000313" key="9">
    <source>
        <dbReference type="EMBL" id="CAH3174431.1"/>
    </source>
</evidence>
<keyword evidence="4 6" id="KW-0067">ATP-binding</keyword>
<protein>
    <recommendedName>
        <fullName evidence="8">Protein kinase domain-containing protein</fullName>
    </recommendedName>
</protein>
<dbReference type="InterPro" id="IPR050339">
    <property type="entry name" value="CC_SR_Kinase"/>
</dbReference>
<accession>A0ABN8R6J4</accession>
<dbReference type="Gene3D" id="1.10.510.10">
    <property type="entry name" value="Transferase(Phosphotransferase) domain 1"/>
    <property type="match status" value="1"/>
</dbReference>
<dbReference type="PROSITE" id="PS50011">
    <property type="entry name" value="PROTEIN_KINASE_DOM"/>
    <property type="match status" value="2"/>
</dbReference>
<sequence length="358" mass="39849">MQKLSHENVISVLGADHLKDAQGLHMLILSEYCAGGNLNERLNQKSTDEMNLKWMRQIAAGLAYLHSQNVVHRDLKPENVLLTAKPKEDVKLADFGLAREFVALKSIAARSDDGSWLRGYAQFYMDSVVGTPHWMAPEVFNGRYTDKADVFSLGILFFAILERDSLKFNDKAFYGAYKEISGIGKVGIGYAMARCNANTTIQFSPPAQGSRPLQRIALDALQYNKDNRPSAAEIHNRIINIQASVKLSGSRNQQPSPAATGCLMSHDLTCTGKKSMQVQRSFLGNVLFVIGGRKLRIQQKLGSGFFGVVYKVKDEASSRVYALKDIPWKNDKQIKNAIREVQTMKQISHKNVISIIDA</sequence>
<reference evidence="9 10" key="1">
    <citation type="submission" date="2022-05" db="EMBL/GenBank/DDBJ databases">
        <authorList>
            <consortium name="Genoscope - CEA"/>
            <person name="William W."/>
        </authorList>
    </citation>
    <scope>NUCLEOTIDE SEQUENCE [LARGE SCALE GENOMIC DNA]</scope>
</reference>
<keyword evidence="3" id="KW-0418">Kinase</keyword>
<dbReference type="PROSITE" id="PS00108">
    <property type="entry name" value="PROTEIN_KINASE_ST"/>
    <property type="match status" value="1"/>
</dbReference>
<evidence type="ECO:0000256" key="2">
    <source>
        <dbReference type="ARBA" id="ARBA00022741"/>
    </source>
</evidence>
<dbReference type="Pfam" id="PF00069">
    <property type="entry name" value="Pkinase"/>
    <property type="match status" value="2"/>
</dbReference>
<dbReference type="InterPro" id="IPR000719">
    <property type="entry name" value="Prot_kinase_dom"/>
</dbReference>
<evidence type="ECO:0000256" key="1">
    <source>
        <dbReference type="ARBA" id="ARBA00022679"/>
    </source>
</evidence>
<evidence type="ECO:0000313" key="10">
    <source>
        <dbReference type="Proteomes" id="UP001159405"/>
    </source>
</evidence>
<dbReference type="SMART" id="SM00220">
    <property type="entry name" value="S_TKc"/>
    <property type="match status" value="1"/>
</dbReference>
<dbReference type="PROSITE" id="PS00107">
    <property type="entry name" value="PROTEIN_KINASE_ATP"/>
    <property type="match status" value="1"/>
</dbReference>
<comment type="caution">
    <text evidence="9">The sequence shown here is derived from an EMBL/GenBank/DDBJ whole genome shotgun (WGS) entry which is preliminary data.</text>
</comment>
<dbReference type="EMBL" id="CALNXK010000191">
    <property type="protein sequence ID" value="CAH3174431.1"/>
    <property type="molecule type" value="Genomic_DNA"/>
</dbReference>
<evidence type="ECO:0000259" key="8">
    <source>
        <dbReference type="PROSITE" id="PS50011"/>
    </source>
</evidence>
<feature type="binding site" evidence="6">
    <location>
        <position position="324"/>
    </location>
    <ligand>
        <name>ATP</name>
        <dbReference type="ChEBI" id="CHEBI:30616"/>
    </ligand>
</feature>
<feature type="domain" description="Protein kinase" evidence="8">
    <location>
        <begin position="295"/>
        <end position="358"/>
    </location>
</feature>
<evidence type="ECO:0000256" key="6">
    <source>
        <dbReference type="PROSITE-ProRule" id="PRU10141"/>
    </source>
</evidence>
<evidence type="ECO:0000256" key="3">
    <source>
        <dbReference type="ARBA" id="ARBA00022777"/>
    </source>
</evidence>
<proteinExistence type="inferred from homology"/>
<dbReference type="Proteomes" id="UP001159405">
    <property type="component" value="Unassembled WGS sequence"/>
</dbReference>
<name>A0ABN8R6J4_9CNID</name>
<gene>
    <name evidence="9" type="ORF">PLOB_00015257</name>
</gene>
<evidence type="ECO:0000256" key="7">
    <source>
        <dbReference type="RuleBase" id="RU000304"/>
    </source>
</evidence>
<dbReference type="InterPro" id="IPR011009">
    <property type="entry name" value="Kinase-like_dom_sf"/>
</dbReference>
<keyword evidence="1" id="KW-0808">Transferase</keyword>
<dbReference type="InterPro" id="IPR017441">
    <property type="entry name" value="Protein_kinase_ATP_BS"/>
</dbReference>
<dbReference type="Gene3D" id="3.30.200.20">
    <property type="entry name" value="Phosphorylase Kinase, domain 1"/>
    <property type="match status" value="1"/>
</dbReference>
<organism evidence="9 10">
    <name type="scientific">Porites lobata</name>
    <dbReference type="NCBI Taxonomy" id="104759"/>
    <lineage>
        <taxon>Eukaryota</taxon>
        <taxon>Metazoa</taxon>
        <taxon>Cnidaria</taxon>
        <taxon>Anthozoa</taxon>
        <taxon>Hexacorallia</taxon>
        <taxon>Scleractinia</taxon>
        <taxon>Fungiina</taxon>
        <taxon>Poritidae</taxon>
        <taxon>Porites</taxon>
    </lineage>
</organism>
<comment type="similarity">
    <text evidence="5">Belongs to the protein kinase superfamily. Ser/Thr protein kinase family. GCN2 subfamily.</text>
</comment>
<evidence type="ECO:0000256" key="5">
    <source>
        <dbReference type="ARBA" id="ARBA00037982"/>
    </source>
</evidence>